<name>A0ABR4IC89_9EURO</name>
<dbReference type="InterPro" id="IPR013901">
    <property type="entry name" value="Anthrone_oxy"/>
</dbReference>
<comment type="caution">
    <text evidence="3">The sequence shown here is derived from an EMBL/GenBank/DDBJ whole genome shotgun (WGS) entry which is preliminary data.</text>
</comment>
<keyword evidence="2" id="KW-0812">Transmembrane</keyword>
<evidence type="ECO:0000256" key="2">
    <source>
        <dbReference type="SAM" id="Phobius"/>
    </source>
</evidence>
<evidence type="ECO:0008006" key="5">
    <source>
        <dbReference type="Google" id="ProtNLM"/>
    </source>
</evidence>
<dbReference type="EMBL" id="JBFXLS010000037">
    <property type="protein sequence ID" value="KAL2825354.1"/>
    <property type="molecule type" value="Genomic_DNA"/>
</dbReference>
<gene>
    <name evidence="3" type="ORF">BDW59DRAFT_172431</name>
</gene>
<protein>
    <recommendedName>
        <fullName evidence="5">DUF1772-domain-containing protein</fullName>
    </recommendedName>
</protein>
<keyword evidence="1" id="KW-0503">Monooxygenase</keyword>
<keyword evidence="4" id="KW-1185">Reference proteome</keyword>
<keyword evidence="1" id="KW-0560">Oxidoreductase</keyword>
<evidence type="ECO:0000256" key="1">
    <source>
        <dbReference type="ARBA" id="ARBA00023033"/>
    </source>
</evidence>
<reference evidence="3 4" key="1">
    <citation type="submission" date="2024-07" db="EMBL/GenBank/DDBJ databases">
        <title>Section-level genome sequencing and comparative genomics of Aspergillus sections Usti and Cavernicolus.</title>
        <authorList>
            <consortium name="Lawrence Berkeley National Laboratory"/>
            <person name="Nybo J.L."/>
            <person name="Vesth T.C."/>
            <person name="Theobald S."/>
            <person name="Frisvad J.C."/>
            <person name="Larsen T.O."/>
            <person name="Kjaerboelling I."/>
            <person name="Rothschild-Mancinelli K."/>
            <person name="Lyhne E.K."/>
            <person name="Kogle M.E."/>
            <person name="Barry K."/>
            <person name="Clum A."/>
            <person name="Na H."/>
            <person name="Ledsgaard L."/>
            <person name="Lin J."/>
            <person name="Lipzen A."/>
            <person name="Kuo A."/>
            <person name="Riley R."/>
            <person name="Mondo S."/>
            <person name="LaButti K."/>
            <person name="Haridas S."/>
            <person name="Pangalinan J."/>
            <person name="Salamov A.A."/>
            <person name="Simmons B.A."/>
            <person name="Magnuson J.K."/>
            <person name="Chen J."/>
            <person name="Drula E."/>
            <person name="Henrissat B."/>
            <person name="Wiebenga A."/>
            <person name="Lubbers R.J."/>
            <person name="Gomes A.C."/>
            <person name="Makela M.R."/>
            <person name="Stajich J."/>
            <person name="Grigoriev I.V."/>
            <person name="Mortensen U.H."/>
            <person name="De vries R.P."/>
            <person name="Baker S.E."/>
            <person name="Andersen M.R."/>
        </authorList>
    </citation>
    <scope>NUCLEOTIDE SEQUENCE [LARGE SCALE GENOMIC DNA]</scope>
    <source>
        <strain evidence="3 4">CBS 600.67</strain>
    </source>
</reference>
<feature type="transmembrane region" description="Helical" evidence="2">
    <location>
        <begin position="50"/>
        <end position="68"/>
    </location>
</feature>
<dbReference type="Pfam" id="PF08592">
    <property type="entry name" value="Anthrone_oxy"/>
    <property type="match status" value="1"/>
</dbReference>
<feature type="transmembrane region" description="Helical" evidence="2">
    <location>
        <begin position="103"/>
        <end position="121"/>
    </location>
</feature>
<organism evidence="3 4">
    <name type="scientific">Aspergillus cavernicola</name>
    <dbReference type="NCBI Taxonomy" id="176166"/>
    <lineage>
        <taxon>Eukaryota</taxon>
        <taxon>Fungi</taxon>
        <taxon>Dikarya</taxon>
        <taxon>Ascomycota</taxon>
        <taxon>Pezizomycotina</taxon>
        <taxon>Eurotiomycetes</taxon>
        <taxon>Eurotiomycetidae</taxon>
        <taxon>Eurotiales</taxon>
        <taxon>Aspergillaceae</taxon>
        <taxon>Aspergillus</taxon>
        <taxon>Aspergillus subgen. Nidulantes</taxon>
    </lineage>
</organism>
<proteinExistence type="predicted"/>
<dbReference type="Proteomes" id="UP001610335">
    <property type="component" value="Unassembled WGS sequence"/>
</dbReference>
<sequence length="125" mass="13631">MPELNQLVEAAGTISSLFVSVRCHNIGTPMVVFSAGCFAWLKYQTHDNIYLVAAASCMGIVPYTVLFLSGPEKILFPAANTKQRAESAPVLRNVEEALGRWEIINMIRMLFPLAGGAILLGSKMM</sequence>
<keyword evidence="2" id="KW-0472">Membrane</keyword>
<keyword evidence="2" id="KW-1133">Transmembrane helix</keyword>
<evidence type="ECO:0000313" key="4">
    <source>
        <dbReference type="Proteomes" id="UP001610335"/>
    </source>
</evidence>
<evidence type="ECO:0000313" key="3">
    <source>
        <dbReference type="EMBL" id="KAL2825354.1"/>
    </source>
</evidence>
<accession>A0ABR4IC89</accession>